<protein>
    <submittedName>
        <fullName evidence="2">Uncharacterized protein</fullName>
    </submittedName>
</protein>
<feature type="coiled-coil region" evidence="1">
    <location>
        <begin position="5"/>
        <end position="32"/>
    </location>
</feature>
<dbReference type="EMBL" id="BAABME010002111">
    <property type="protein sequence ID" value="GAA0153084.1"/>
    <property type="molecule type" value="Genomic_DNA"/>
</dbReference>
<dbReference type="InterPro" id="IPR034577">
    <property type="entry name" value="NIMIN-2"/>
</dbReference>
<dbReference type="AlphaFoldDB" id="A0AAV3PNA0"/>
<organism evidence="2 3">
    <name type="scientific">Lithospermum erythrorhizon</name>
    <name type="common">Purple gromwell</name>
    <name type="synonym">Lithospermum officinale var. erythrorhizon</name>
    <dbReference type="NCBI Taxonomy" id="34254"/>
    <lineage>
        <taxon>Eukaryota</taxon>
        <taxon>Viridiplantae</taxon>
        <taxon>Streptophyta</taxon>
        <taxon>Embryophyta</taxon>
        <taxon>Tracheophyta</taxon>
        <taxon>Spermatophyta</taxon>
        <taxon>Magnoliopsida</taxon>
        <taxon>eudicotyledons</taxon>
        <taxon>Gunneridae</taxon>
        <taxon>Pentapetalae</taxon>
        <taxon>asterids</taxon>
        <taxon>lamiids</taxon>
        <taxon>Boraginales</taxon>
        <taxon>Boraginaceae</taxon>
        <taxon>Boraginoideae</taxon>
        <taxon>Lithospermeae</taxon>
        <taxon>Lithospermum</taxon>
    </lineage>
</organism>
<dbReference type="GO" id="GO:0010112">
    <property type="term" value="P:regulation of systemic acquired resistance"/>
    <property type="evidence" value="ECO:0007669"/>
    <property type="project" value="InterPro"/>
</dbReference>
<keyword evidence="1" id="KW-0175">Coiled coil</keyword>
<reference evidence="2 3" key="1">
    <citation type="submission" date="2024-01" db="EMBL/GenBank/DDBJ databases">
        <title>The complete chloroplast genome sequence of Lithospermum erythrorhizon: insights into the phylogenetic relationship among Boraginaceae species and the maternal lineages of purple gromwells.</title>
        <authorList>
            <person name="Okada T."/>
            <person name="Watanabe K."/>
        </authorList>
    </citation>
    <scope>NUCLEOTIDE SEQUENCE [LARGE SCALE GENOMIC DNA]</scope>
</reference>
<evidence type="ECO:0000313" key="2">
    <source>
        <dbReference type="EMBL" id="GAA0153084.1"/>
    </source>
</evidence>
<proteinExistence type="predicted"/>
<evidence type="ECO:0000256" key="1">
    <source>
        <dbReference type="SAM" id="Coils"/>
    </source>
</evidence>
<dbReference type="PANTHER" id="PTHR35735:SF5">
    <property type="entry name" value="PROTEIN NIM1-INTERACTING 2"/>
    <property type="match status" value="1"/>
</dbReference>
<evidence type="ECO:0000313" key="3">
    <source>
        <dbReference type="Proteomes" id="UP001454036"/>
    </source>
</evidence>
<comment type="caution">
    <text evidence="2">The sequence shown here is derived from an EMBL/GenBank/DDBJ whole genome shotgun (WGS) entry which is preliminary data.</text>
</comment>
<keyword evidence="3" id="KW-1185">Reference proteome</keyword>
<accession>A0AAV3PNA0</accession>
<dbReference type="Proteomes" id="UP001454036">
    <property type="component" value="Unassembled WGS sequence"/>
</dbReference>
<gene>
    <name evidence="2" type="ORF">LIER_11406</name>
</gene>
<name>A0AAV3PNA0_LITER</name>
<dbReference type="PANTHER" id="PTHR35735">
    <property type="entry name" value="PROTEIN NIM1-INTERACTING 2"/>
    <property type="match status" value="1"/>
</dbReference>
<sequence>MEDDRKRKRIELQNIEVNKKKVEERAAPSEEEVEEFFAILRNMQVALKYFEKNGGNIDNILKLKDEDKITIEDGKVDDEKENREGGLLLDLNALPEDSA</sequence>